<feature type="transmembrane region" description="Helical" evidence="13">
    <location>
        <begin position="105"/>
        <end position="124"/>
    </location>
</feature>
<dbReference type="OMA" id="HYSAMHI"/>
<evidence type="ECO:0000313" key="15">
    <source>
        <dbReference type="Ensembl" id="ENSSAUP00010005122.1"/>
    </source>
</evidence>
<evidence type="ECO:0000256" key="1">
    <source>
        <dbReference type="ARBA" id="ARBA00000156"/>
    </source>
</evidence>
<evidence type="ECO:0000256" key="6">
    <source>
        <dbReference type="ARBA" id="ARBA00022792"/>
    </source>
</evidence>
<keyword evidence="6" id="KW-0999">Mitochondrion inner membrane</keyword>
<gene>
    <name evidence="15" type="primary">parlb</name>
</gene>
<evidence type="ECO:0000256" key="3">
    <source>
        <dbReference type="ARBA" id="ARBA00009045"/>
    </source>
</evidence>
<keyword evidence="16" id="KW-1185">Reference proteome</keyword>
<evidence type="ECO:0000256" key="10">
    <source>
        <dbReference type="ARBA" id="ARBA00023128"/>
    </source>
</evidence>
<reference evidence="15" key="2">
    <citation type="submission" date="2025-08" db="UniProtKB">
        <authorList>
            <consortium name="Ensembl"/>
        </authorList>
    </citation>
    <scope>IDENTIFICATION</scope>
</reference>
<organism evidence="15 16">
    <name type="scientific">Sparus aurata</name>
    <name type="common">Gilthead sea bream</name>
    <dbReference type="NCBI Taxonomy" id="8175"/>
    <lineage>
        <taxon>Eukaryota</taxon>
        <taxon>Metazoa</taxon>
        <taxon>Chordata</taxon>
        <taxon>Craniata</taxon>
        <taxon>Vertebrata</taxon>
        <taxon>Euteleostomi</taxon>
        <taxon>Actinopterygii</taxon>
        <taxon>Neopterygii</taxon>
        <taxon>Teleostei</taxon>
        <taxon>Neoteleostei</taxon>
        <taxon>Acanthomorphata</taxon>
        <taxon>Eupercaria</taxon>
        <taxon>Spariformes</taxon>
        <taxon>Sparidae</taxon>
        <taxon>Sparus</taxon>
    </lineage>
</organism>
<keyword evidence="9 13" id="KW-1133">Transmembrane helix</keyword>
<comment type="subcellular location">
    <subcellularLocation>
        <location evidence="2">Mitochondrion inner membrane</location>
        <topology evidence="2">Multi-pass membrane protein</topology>
    </subcellularLocation>
</comment>
<evidence type="ECO:0000256" key="7">
    <source>
        <dbReference type="ARBA" id="ARBA00022801"/>
    </source>
</evidence>
<dbReference type="AlphaFoldDB" id="A0A671TWU1"/>
<comment type="similarity">
    <text evidence="3">Belongs to the peptidase S54 family.</text>
</comment>
<sequence length="384" mass="42820">MLFKVSTFTWKKNKIRLCVTCQLPQLQDVAELLCLSTRWPHSLQQRCGFRKAGRKPESRRAEEELGPAHTQPPEAAAPRRTSTPHLEQQAPPSSPRAFGRLLRPLVFTVGFTGCSFGSAAIWQYETLKSRVQSYFDEIRADWLEKLRPQKRGDFRKEINQWWQSLSEGQRTVTGIIAANALVFLCWRVPSLQRTMIRYFAADPASKTLCSPMLLSTFSHFSFFHMAANMYVLWSFSTSAVSMLGREQFLAVYLSAGVISTFASYVCKTATGRFGPSLGASGAIMTVLAAVCTKMPEAKLSIIFLPMFTFSAANALKGIIAMDTAGLVLGWKFFDHAAHLGGALFGVWYIMFGHELIWKNREPFVKLWHELRTRGGPGGDGGGAA</sequence>
<evidence type="ECO:0000256" key="5">
    <source>
        <dbReference type="ARBA" id="ARBA00022692"/>
    </source>
</evidence>
<feature type="region of interest" description="Disordered" evidence="12">
    <location>
        <begin position="50"/>
        <end position="97"/>
    </location>
</feature>
<dbReference type="GO" id="GO:0006465">
    <property type="term" value="P:signal peptide processing"/>
    <property type="evidence" value="ECO:0007669"/>
    <property type="project" value="TreeGrafter"/>
</dbReference>
<keyword evidence="10" id="KW-0496">Mitochondrion</keyword>
<evidence type="ECO:0000313" key="16">
    <source>
        <dbReference type="Proteomes" id="UP000472265"/>
    </source>
</evidence>
<dbReference type="InterPro" id="IPR050925">
    <property type="entry name" value="Rhomboid_protease_S54"/>
</dbReference>
<dbReference type="InterPro" id="IPR022764">
    <property type="entry name" value="Peptidase_S54_rhomboid_dom"/>
</dbReference>
<keyword evidence="11 13" id="KW-0472">Membrane</keyword>
<evidence type="ECO:0000256" key="9">
    <source>
        <dbReference type="ARBA" id="ARBA00022989"/>
    </source>
</evidence>
<evidence type="ECO:0000256" key="4">
    <source>
        <dbReference type="ARBA" id="ARBA00013039"/>
    </source>
</evidence>
<name>A0A671TWU1_SPAAU</name>
<dbReference type="Ensembl" id="ENSSAUT00010005521.1">
    <property type="protein sequence ID" value="ENSSAUP00010005122.1"/>
    <property type="gene ID" value="ENSSAUG00010002483.1"/>
</dbReference>
<dbReference type="InParanoid" id="A0A671TWU1"/>
<feature type="domain" description="Peptidase S54 rhomboid" evidence="14">
    <location>
        <begin position="212"/>
        <end position="351"/>
    </location>
</feature>
<dbReference type="FunFam" id="1.20.1540.10:FF:000005">
    <property type="entry name" value="Presenilins-associated rhomboid-like protein, mitochondrial"/>
    <property type="match status" value="1"/>
</dbReference>
<reference evidence="15" key="1">
    <citation type="submission" date="2021-04" db="EMBL/GenBank/DDBJ databases">
        <authorList>
            <consortium name="Wellcome Sanger Institute Data Sharing"/>
        </authorList>
    </citation>
    <scope>NUCLEOTIDE SEQUENCE [LARGE SCALE GENOMIC DNA]</scope>
</reference>
<dbReference type="Gene3D" id="1.20.1540.10">
    <property type="entry name" value="Rhomboid-like"/>
    <property type="match status" value="1"/>
</dbReference>
<proteinExistence type="inferred from homology"/>
<dbReference type="PANTHER" id="PTHR43731">
    <property type="entry name" value="RHOMBOID PROTEASE"/>
    <property type="match status" value="1"/>
</dbReference>
<keyword evidence="5 13" id="KW-0812">Transmembrane</keyword>
<feature type="transmembrane region" description="Helical" evidence="13">
    <location>
        <begin position="301"/>
        <end position="320"/>
    </location>
</feature>
<dbReference type="Pfam" id="PF01694">
    <property type="entry name" value="Rhomboid"/>
    <property type="match status" value="1"/>
</dbReference>
<keyword evidence="8" id="KW-0809">Transit peptide</keyword>
<evidence type="ECO:0000256" key="12">
    <source>
        <dbReference type="SAM" id="MobiDB-lite"/>
    </source>
</evidence>
<evidence type="ECO:0000256" key="2">
    <source>
        <dbReference type="ARBA" id="ARBA00004448"/>
    </source>
</evidence>
<dbReference type="PANTHER" id="PTHR43731:SF29">
    <property type="entry name" value="PRESENILINS-ASSOCIATED RHOMBOID-LIKE PROTEIN, MITOCHONDRIAL"/>
    <property type="match status" value="1"/>
</dbReference>
<dbReference type="SUPFAM" id="SSF144091">
    <property type="entry name" value="Rhomboid-like"/>
    <property type="match status" value="1"/>
</dbReference>
<dbReference type="Proteomes" id="UP000472265">
    <property type="component" value="Chromosome 2"/>
</dbReference>
<evidence type="ECO:0000256" key="13">
    <source>
        <dbReference type="SAM" id="Phobius"/>
    </source>
</evidence>
<evidence type="ECO:0000259" key="14">
    <source>
        <dbReference type="Pfam" id="PF01694"/>
    </source>
</evidence>
<dbReference type="GO" id="GO:0004252">
    <property type="term" value="F:serine-type endopeptidase activity"/>
    <property type="evidence" value="ECO:0007669"/>
    <property type="project" value="InterPro"/>
</dbReference>
<accession>A0A671TWU1</accession>
<dbReference type="InterPro" id="IPR035952">
    <property type="entry name" value="Rhomboid-like_sf"/>
</dbReference>
<comment type="catalytic activity">
    <reaction evidence="1">
        <text>Cleaves type-1 transmembrane domains using a catalytic dyad composed of serine and histidine that are contributed by different transmembrane domains.</text>
        <dbReference type="EC" id="3.4.21.105"/>
    </reaction>
</comment>
<protein>
    <recommendedName>
        <fullName evidence="4">rhomboid protease</fullName>
        <ecNumber evidence="4">3.4.21.105</ecNumber>
    </recommendedName>
</protein>
<evidence type="ECO:0000256" key="11">
    <source>
        <dbReference type="ARBA" id="ARBA00023136"/>
    </source>
</evidence>
<feature type="transmembrane region" description="Helical" evidence="13">
    <location>
        <begin position="208"/>
        <end position="227"/>
    </location>
</feature>
<dbReference type="GO" id="GO:0005743">
    <property type="term" value="C:mitochondrial inner membrane"/>
    <property type="evidence" value="ECO:0007669"/>
    <property type="project" value="UniProtKB-SubCell"/>
</dbReference>
<evidence type="ECO:0000256" key="8">
    <source>
        <dbReference type="ARBA" id="ARBA00022946"/>
    </source>
</evidence>
<feature type="transmembrane region" description="Helical" evidence="13">
    <location>
        <begin position="332"/>
        <end position="350"/>
    </location>
</feature>
<dbReference type="GeneTree" id="ENSGT00390000013063"/>
<feature type="transmembrane region" description="Helical" evidence="13">
    <location>
        <begin position="247"/>
        <end position="265"/>
    </location>
</feature>
<keyword evidence="7" id="KW-0378">Hydrolase</keyword>
<dbReference type="EC" id="3.4.21.105" evidence="4"/>
<feature type="transmembrane region" description="Helical" evidence="13">
    <location>
        <begin position="171"/>
        <end position="188"/>
    </location>
</feature>
<feature type="compositionally biased region" description="Basic and acidic residues" evidence="12">
    <location>
        <begin position="54"/>
        <end position="63"/>
    </location>
</feature>
<reference evidence="15" key="3">
    <citation type="submission" date="2025-09" db="UniProtKB">
        <authorList>
            <consortium name="Ensembl"/>
        </authorList>
    </citation>
    <scope>IDENTIFICATION</scope>
</reference>